<keyword evidence="2 6" id="KW-0812">Transmembrane</keyword>
<evidence type="ECO:0000256" key="2">
    <source>
        <dbReference type="ARBA" id="ARBA00022692"/>
    </source>
</evidence>
<feature type="transmembrane region" description="Helical" evidence="6">
    <location>
        <begin position="31"/>
        <end position="50"/>
    </location>
</feature>
<dbReference type="EMBL" id="SRPY01000223">
    <property type="protein sequence ID" value="KAG5926941.1"/>
    <property type="molecule type" value="Genomic_DNA"/>
</dbReference>
<dbReference type="InterPro" id="IPR052337">
    <property type="entry name" value="SAT4-like"/>
</dbReference>
<gene>
    <name evidence="8" type="ORF">E4U42_002788</name>
</gene>
<feature type="transmembrane region" description="Helical" evidence="6">
    <location>
        <begin position="108"/>
        <end position="132"/>
    </location>
</feature>
<comment type="similarity">
    <text evidence="5">Belongs to the SAT4 family.</text>
</comment>
<evidence type="ECO:0000256" key="4">
    <source>
        <dbReference type="ARBA" id="ARBA00023136"/>
    </source>
</evidence>
<dbReference type="GO" id="GO:0016020">
    <property type="term" value="C:membrane"/>
    <property type="evidence" value="ECO:0007669"/>
    <property type="project" value="UniProtKB-SubCell"/>
</dbReference>
<dbReference type="InterPro" id="IPR049326">
    <property type="entry name" value="Rhodopsin_dom_fungi"/>
</dbReference>
<dbReference type="OrthoDB" id="2496787at2759"/>
<dbReference type="Pfam" id="PF20684">
    <property type="entry name" value="Fung_rhodopsin"/>
    <property type="match status" value="1"/>
</dbReference>
<keyword evidence="3 6" id="KW-1133">Transmembrane helix</keyword>
<feature type="transmembrane region" description="Helical" evidence="6">
    <location>
        <begin position="65"/>
        <end position="88"/>
    </location>
</feature>
<organism evidence="8 9">
    <name type="scientific">Claviceps africana</name>
    <dbReference type="NCBI Taxonomy" id="83212"/>
    <lineage>
        <taxon>Eukaryota</taxon>
        <taxon>Fungi</taxon>
        <taxon>Dikarya</taxon>
        <taxon>Ascomycota</taxon>
        <taxon>Pezizomycotina</taxon>
        <taxon>Sordariomycetes</taxon>
        <taxon>Hypocreomycetidae</taxon>
        <taxon>Hypocreales</taxon>
        <taxon>Clavicipitaceae</taxon>
        <taxon>Claviceps</taxon>
    </lineage>
</organism>
<dbReference type="PANTHER" id="PTHR33048">
    <property type="entry name" value="PTH11-LIKE INTEGRAL MEMBRANE PROTEIN (AFU_ORTHOLOGUE AFUA_5G11245)"/>
    <property type="match status" value="1"/>
</dbReference>
<evidence type="ECO:0000259" key="7">
    <source>
        <dbReference type="Pfam" id="PF20684"/>
    </source>
</evidence>
<protein>
    <recommendedName>
        <fullName evidence="7">Rhodopsin domain-containing protein</fullName>
    </recommendedName>
</protein>
<feature type="transmembrane region" description="Helical" evidence="6">
    <location>
        <begin position="190"/>
        <end position="212"/>
    </location>
</feature>
<keyword evidence="9" id="KW-1185">Reference proteome</keyword>
<feature type="transmembrane region" description="Helical" evidence="6">
    <location>
        <begin position="144"/>
        <end position="170"/>
    </location>
</feature>
<dbReference type="Proteomes" id="UP000811619">
    <property type="component" value="Unassembled WGS sequence"/>
</dbReference>
<feature type="transmembrane region" description="Helical" evidence="6">
    <location>
        <begin position="224"/>
        <end position="245"/>
    </location>
</feature>
<evidence type="ECO:0000256" key="1">
    <source>
        <dbReference type="ARBA" id="ARBA00004141"/>
    </source>
</evidence>
<sequence length="349" mass="39078">MLTRMIFQVTKNLTERVCGKPIRSKGSGFDILNLTMGSITTLIVIARLLYKQFWSYQRKLSPDDWAVLFTVALGVPCTVLNTAGLSAYGLGKDVWTIPLPDLTTFAKYFFAVEIIYLAETASLKLSFSLFYLSIFPKKNIRRLLMITCVVNILYGVAFVTSGIFACTPVSRFWTQYVEEDSAGYCVDFNLIAWVHGAIGIALDLWMIALPLSQVKGLEMHWKKKLGVILMFLLGTFVTVVSIMRLQSLIHFSKTINPTWDNSTAVLWSTVELSVGLNCACLPTLRLMLVRVAPHIFSTIGSRSESQCPPATNNSSRSSRIRRNISRNKPFEISSIEMSAANEQKWVNSA</sequence>
<reference evidence="8" key="1">
    <citation type="journal article" date="2020" name="bioRxiv">
        <title>Whole genome comparisons of ergot fungi reveals the divergence and evolution of species within the genus Claviceps are the result of varying mechanisms driving genome evolution and host range expansion.</title>
        <authorList>
            <person name="Wyka S.A."/>
            <person name="Mondo S.J."/>
            <person name="Liu M."/>
            <person name="Dettman J."/>
            <person name="Nalam V."/>
            <person name="Broders K.D."/>
        </authorList>
    </citation>
    <scope>NUCLEOTIDE SEQUENCE</scope>
    <source>
        <strain evidence="8">CCC 489</strain>
    </source>
</reference>
<name>A0A8K0NIC8_9HYPO</name>
<comment type="caution">
    <text evidence="8">The sequence shown here is derived from an EMBL/GenBank/DDBJ whole genome shotgun (WGS) entry which is preliminary data.</text>
</comment>
<keyword evidence="4 6" id="KW-0472">Membrane</keyword>
<feature type="domain" description="Rhodopsin" evidence="7">
    <location>
        <begin position="54"/>
        <end position="289"/>
    </location>
</feature>
<evidence type="ECO:0000313" key="9">
    <source>
        <dbReference type="Proteomes" id="UP000811619"/>
    </source>
</evidence>
<accession>A0A8K0NIC8</accession>
<proteinExistence type="inferred from homology"/>
<comment type="subcellular location">
    <subcellularLocation>
        <location evidence="1">Membrane</location>
        <topology evidence="1">Multi-pass membrane protein</topology>
    </subcellularLocation>
</comment>
<dbReference type="AlphaFoldDB" id="A0A8K0NIC8"/>
<evidence type="ECO:0000256" key="3">
    <source>
        <dbReference type="ARBA" id="ARBA00022989"/>
    </source>
</evidence>
<evidence type="ECO:0000313" key="8">
    <source>
        <dbReference type="EMBL" id="KAG5926941.1"/>
    </source>
</evidence>
<evidence type="ECO:0000256" key="5">
    <source>
        <dbReference type="ARBA" id="ARBA00038359"/>
    </source>
</evidence>
<dbReference type="PANTHER" id="PTHR33048:SF143">
    <property type="entry name" value="EXTRACELLULAR MEMBRANE PROTEIN CFEM DOMAIN-CONTAINING PROTEIN-RELATED"/>
    <property type="match status" value="1"/>
</dbReference>
<evidence type="ECO:0000256" key="6">
    <source>
        <dbReference type="SAM" id="Phobius"/>
    </source>
</evidence>